<dbReference type="EC" id="2.4.1.25" evidence="3 10"/>
<evidence type="ECO:0000256" key="4">
    <source>
        <dbReference type="ARBA" id="ARBA00020295"/>
    </source>
</evidence>
<dbReference type="SUPFAM" id="SSF51445">
    <property type="entry name" value="(Trans)glycosidases"/>
    <property type="match status" value="1"/>
</dbReference>
<dbReference type="NCBIfam" id="TIGR00217">
    <property type="entry name" value="malQ"/>
    <property type="match status" value="1"/>
</dbReference>
<evidence type="ECO:0000256" key="8">
    <source>
        <dbReference type="ARBA" id="ARBA00031423"/>
    </source>
</evidence>
<dbReference type="RefSeq" id="WP_184307631.1">
    <property type="nucleotide sequence ID" value="NZ_JACHXU010000021.1"/>
</dbReference>
<comment type="caution">
    <text evidence="11">The sequence shown here is derived from an EMBL/GenBank/DDBJ whole genome shotgun (WGS) entry which is preliminary data.</text>
</comment>
<dbReference type="GO" id="GO:0005975">
    <property type="term" value="P:carbohydrate metabolic process"/>
    <property type="evidence" value="ECO:0007669"/>
    <property type="project" value="InterPro"/>
</dbReference>
<keyword evidence="6 10" id="KW-0808">Transferase</keyword>
<evidence type="ECO:0000313" key="11">
    <source>
        <dbReference type="EMBL" id="MBB3209211.1"/>
    </source>
</evidence>
<comment type="catalytic activity">
    <reaction evidence="1 10">
        <text>Transfers a segment of a (1-&gt;4)-alpha-D-glucan to a new position in an acceptor, which may be glucose or a (1-&gt;4)-alpha-D-glucan.</text>
        <dbReference type="EC" id="2.4.1.25"/>
    </reaction>
</comment>
<evidence type="ECO:0000256" key="10">
    <source>
        <dbReference type="RuleBase" id="RU361207"/>
    </source>
</evidence>
<dbReference type="AlphaFoldDB" id="A0A7W5H8N9"/>
<keyword evidence="5 10" id="KW-0328">Glycosyltransferase</keyword>
<dbReference type="Gene3D" id="3.20.20.80">
    <property type="entry name" value="Glycosidases"/>
    <property type="match status" value="1"/>
</dbReference>
<evidence type="ECO:0000256" key="7">
    <source>
        <dbReference type="ARBA" id="ARBA00023277"/>
    </source>
</evidence>
<evidence type="ECO:0000256" key="9">
    <source>
        <dbReference type="ARBA" id="ARBA00031501"/>
    </source>
</evidence>
<dbReference type="GO" id="GO:0004134">
    <property type="term" value="F:4-alpha-glucanotransferase activity"/>
    <property type="evidence" value="ECO:0007669"/>
    <property type="project" value="UniProtKB-EC"/>
</dbReference>
<evidence type="ECO:0000256" key="2">
    <source>
        <dbReference type="ARBA" id="ARBA00005684"/>
    </source>
</evidence>
<organism evidence="11 12">
    <name type="scientific">Aporhodopirellula rubra</name>
    <dbReference type="NCBI Taxonomy" id="980271"/>
    <lineage>
        <taxon>Bacteria</taxon>
        <taxon>Pseudomonadati</taxon>
        <taxon>Planctomycetota</taxon>
        <taxon>Planctomycetia</taxon>
        <taxon>Pirellulales</taxon>
        <taxon>Pirellulaceae</taxon>
        <taxon>Aporhodopirellula</taxon>
    </lineage>
</organism>
<protein>
    <recommendedName>
        <fullName evidence="4 10">4-alpha-glucanotransferase</fullName>
        <ecNumber evidence="3 10">2.4.1.25</ecNumber>
    </recommendedName>
    <alternativeName>
        <fullName evidence="8 10">Amylomaltase</fullName>
    </alternativeName>
    <alternativeName>
        <fullName evidence="9 10">Disproportionating enzyme</fullName>
    </alternativeName>
</protein>
<proteinExistence type="inferred from homology"/>
<dbReference type="EMBL" id="JACHXU010000021">
    <property type="protein sequence ID" value="MBB3209211.1"/>
    <property type="molecule type" value="Genomic_DNA"/>
</dbReference>
<dbReference type="Pfam" id="PF02446">
    <property type="entry name" value="Glyco_hydro_77"/>
    <property type="match status" value="1"/>
</dbReference>
<name>A0A7W5H8N9_9BACT</name>
<evidence type="ECO:0000256" key="1">
    <source>
        <dbReference type="ARBA" id="ARBA00000439"/>
    </source>
</evidence>
<comment type="similarity">
    <text evidence="2 10">Belongs to the disproportionating enzyme family.</text>
</comment>
<dbReference type="PANTHER" id="PTHR32438:SF5">
    <property type="entry name" value="4-ALPHA-GLUCANOTRANSFERASE DPE1, CHLOROPLASTIC_AMYLOPLASTIC"/>
    <property type="match status" value="1"/>
</dbReference>
<keyword evidence="7 10" id="KW-0119">Carbohydrate metabolism</keyword>
<dbReference type="PANTHER" id="PTHR32438">
    <property type="entry name" value="4-ALPHA-GLUCANOTRANSFERASE DPE1, CHLOROPLASTIC/AMYLOPLASTIC"/>
    <property type="match status" value="1"/>
</dbReference>
<dbReference type="Proteomes" id="UP000536179">
    <property type="component" value="Unassembled WGS sequence"/>
</dbReference>
<gene>
    <name evidence="11" type="ORF">FHS27_005049</name>
</gene>
<evidence type="ECO:0000256" key="6">
    <source>
        <dbReference type="ARBA" id="ARBA00022679"/>
    </source>
</evidence>
<dbReference type="NCBIfam" id="NF011080">
    <property type="entry name" value="PRK14508.1-3"/>
    <property type="match status" value="1"/>
</dbReference>
<keyword evidence="12" id="KW-1185">Reference proteome</keyword>
<reference evidence="11 12" key="1">
    <citation type="submission" date="2020-08" db="EMBL/GenBank/DDBJ databases">
        <title>Genomic Encyclopedia of Type Strains, Phase III (KMG-III): the genomes of soil and plant-associated and newly described type strains.</title>
        <authorList>
            <person name="Whitman W."/>
        </authorList>
    </citation>
    <scope>NUCLEOTIDE SEQUENCE [LARGE SCALE GENOMIC DNA]</scope>
    <source>
        <strain evidence="11 12">CECT 8075</strain>
    </source>
</reference>
<evidence type="ECO:0000256" key="3">
    <source>
        <dbReference type="ARBA" id="ARBA00012560"/>
    </source>
</evidence>
<accession>A0A7W5H8N9</accession>
<dbReference type="InterPro" id="IPR003385">
    <property type="entry name" value="Glyco_hydro_77"/>
</dbReference>
<dbReference type="InterPro" id="IPR017853">
    <property type="entry name" value="GH"/>
</dbReference>
<sequence length="545" mass="62011">MRFSQRASGILLHPTSLPSDHGIGDLGREAFRFIDYLVESSQSYWQILPLGPTSYGNSPYASVSTFAGNPLLIDVEQFAVGARAEDLLESVVDPGTNDIDYDHVIEVKGSLLRQLASRFLETATPPRRAEFEQFCDHHRRWLDDYTLFVAIKAYFDRQASDDANCSNSAWNVYWDTEIARRQPSAMATWTRRCECEIQIEKVLQFHFFEQWRRLKSYANERGVRLIGDVPIFVALDSADVWAAPHQFLLDADLQPQFVAGVPPDYFSSTGQRWGNPLYDWDAMRDDGFDWWMRRFAATLQFVDVVRLDHFRGFSSCWAIPAGEPLATQGQWLDSPGDELFLRLKQVLGPVELIAEDLGVITDDVEQLRQDHHFPGMRILQFAFDENETRREHFLPQNYDPHTVVYTGTHDNSTVHGWFTNQSETVQQNVLQFIGESCGDVAWDFIRLAMHSSANTAIAPMQDVLSLNDEARLNLPGTIGANWRWRLPCNYTASGTASKLADLVSCTHRNSQSGQSDVRPPHSHYQTINTEPKLLSSKRLVNVEAT</sequence>
<evidence type="ECO:0000256" key="5">
    <source>
        <dbReference type="ARBA" id="ARBA00022676"/>
    </source>
</evidence>
<evidence type="ECO:0000313" key="12">
    <source>
        <dbReference type="Proteomes" id="UP000536179"/>
    </source>
</evidence>